<dbReference type="RefSeq" id="WP_376858623.1">
    <property type="nucleotide sequence ID" value="NZ_JBHSLA010000001.1"/>
</dbReference>
<evidence type="ECO:0000256" key="6">
    <source>
        <dbReference type="ARBA" id="ARBA00022801"/>
    </source>
</evidence>
<dbReference type="InterPro" id="IPR024079">
    <property type="entry name" value="MetalloPept_cat_dom_sf"/>
</dbReference>
<dbReference type="SUPFAM" id="SSF55486">
    <property type="entry name" value="Metalloproteases ('zincins'), catalytic domain"/>
    <property type="match status" value="1"/>
</dbReference>
<evidence type="ECO:0000259" key="13">
    <source>
        <dbReference type="Pfam" id="PF05572"/>
    </source>
</evidence>
<feature type="chain" id="PRO_5047342954" evidence="11">
    <location>
        <begin position="24"/>
        <end position="935"/>
    </location>
</feature>
<evidence type="ECO:0000259" key="12">
    <source>
        <dbReference type="Pfam" id="PF03160"/>
    </source>
</evidence>
<dbReference type="CDD" id="cd04275">
    <property type="entry name" value="ZnMc_pappalysin_like"/>
    <property type="match status" value="1"/>
</dbReference>
<comment type="similarity">
    <text evidence="1">Belongs to the peptidase M43B family.</text>
</comment>
<keyword evidence="9" id="KW-0482">Metalloprotease</keyword>
<dbReference type="Gene3D" id="2.60.40.2030">
    <property type="match status" value="1"/>
</dbReference>
<reference evidence="16" key="1">
    <citation type="journal article" date="2019" name="Int. J. Syst. Evol. Microbiol.">
        <title>The Global Catalogue of Microorganisms (GCM) 10K type strain sequencing project: providing services to taxonomists for standard genome sequencing and annotation.</title>
        <authorList>
            <consortium name="The Broad Institute Genomics Platform"/>
            <consortium name="The Broad Institute Genome Sequencing Center for Infectious Disease"/>
            <person name="Wu L."/>
            <person name="Ma J."/>
        </authorList>
    </citation>
    <scope>NUCLEOTIDE SEQUENCE [LARGE SCALE GENOMIC DNA]</scope>
    <source>
        <strain evidence="16">JCM 17978</strain>
    </source>
</reference>
<dbReference type="PANTHER" id="PTHR47466:SF1">
    <property type="entry name" value="METALLOPROTEASE MEP1 (AFU_ORTHOLOGUE AFUA_1G07730)-RELATED"/>
    <property type="match status" value="1"/>
</dbReference>
<name>A0ABW0C2Q4_9FLAO</name>
<feature type="signal peptide" evidence="11">
    <location>
        <begin position="1"/>
        <end position="23"/>
    </location>
</feature>
<keyword evidence="16" id="KW-1185">Reference proteome</keyword>
<evidence type="ECO:0000256" key="10">
    <source>
        <dbReference type="ARBA" id="ARBA00023157"/>
    </source>
</evidence>
<dbReference type="InterPro" id="IPR008754">
    <property type="entry name" value="Peptidase_M43"/>
</dbReference>
<keyword evidence="8" id="KW-0106">Calcium</keyword>
<keyword evidence="4 11" id="KW-0732">Signal</keyword>
<dbReference type="Gene3D" id="3.40.390.10">
    <property type="entry name" value="Collagenase (Catalytic Domain)"/>
    <property type="match status" value="1"/>
</dbReference>
<feature type="domain" description="Secretion system C-terminal sorting" evidence="14">
    <location>
        <begin position="862"/>
        <end position="928"/>
    </location>
</feature>
<evidence type="ECO:0000256" key="7">
    <source>
        <dbReference type="ARBA" id="ARBA00022833"/>
    </source>
</evidence>
<dbReference type="Pfam" id="PF03160">
    <property type="entry name" value="Calx-beta"/>
    <property type="match status" value="1"/>
</dbReference>
<dbReference type="Pfam" id="PF05572">
    <property type="entry name" value="Peptidase_M43"/>
    <property type="match status" value="1"/>
</dbReference>
<protein>
    <submittedName>
        <fullName evidence="15">Choice-of-anchor J domain-containing protein</fullName>
    </submittedName>
</protein>
<dbReference type="Proteomes" id="UP001596162">
    <property type="component" value="Unassembled WGS sequence"/>
</dbReference>
<evidence type="ECO:0000256" key="11">
    <source>
        <dbReference type="SAM" id="SignalP"/>
    </source>
</evidence>
<gene>
    <name evidence="15" type="ORF">ACFPH8_03905</name>
</gene>
<dbReference type="NCBIfam" id="TIGR04183">
    <property type="entry name" value="Por_Secre_tail"/>
    <property type="match status" value="1"/>
</dbReference>
<keyword evidence="7" id="KW-0862">Zinc</keyword>
<organism evidence="15 16">
    <name type="scientific">Bizionia hallyeonensis</name>
    <dbReference type="NCBI Taxonomy" id="1123757"/>
    <lineage>
        <taxon>Bacteria</taxon>
        <taxon>Pseudomonadati</taxon>
        <taxon>Bacteroidota</taxon>
        <taxon>Flavobacteriia</taxon>
        <taxon>Flavobacteriales</taxon>
        <taxon>Flavobacteriaceae</taxon>
        <taxon>Bizionia</taxon>
    </lineage>
</organism>
<comment type="caution">
    <text evidence="15">The sequence shown here is derived from an EMBL/GenBank/DDBJ whole genome shotgun (WGS) entry which is preliminary data.</text>
</comment>
<evidence type="ECO:0000256" key="2">
    <source>
        <dbReference type="ARBA" id="ARBA00022670"/>
    </source>
</evidence>
<evidence type="ECO:0000256" key="1">
    <source>
        <dbReference type="ARBA" id="ARBA00008721"/>
    </source>
</evidence>
<keyword evidence="6" id="KW-0378">Hydrolase</keyword>
<feature type="domain" description="Peptidase M43 pregnancy-associated plasma-A" evidence="13">
    <location>
        <begin position="265"/>
        <end position="350"/>
    </location>
</feature>
<dbReference type="InterPro" id="IPR038081">
    <property type="entry name" value="CalX-like_sf"/>
</dbReference>
<dbReference type="EMBL" id="JBHSLA010000001">
    <property type="protein sequence ID" value="MFC5194468.1"/>
    <property type="molecule type" value="Genomic_DNA"/>
</dbReference>
<keyword evidence="10" id="KW-1015">Disulfide bond</keyword>
<keyword evidence="2" id="KW-0645">Protease</keyword>
<dbReference type="InterPro" id="IPR003644">
    <property type="entry name" value="Calx_beta"/>
</dbReference>
<evidence type="ECO:0000313" key="15">
    <source>
        <dbReference type="EMBL" id="MFC5194468.1"/>
    </source>
</evidence>
<keyword evidence="5" id="KW-0677">Repeat</keyword>
<evidence type="ECO:0000256" key="3">
    <source>
        <dbReference type="ARBA" id="ARBA00022723"/>
    </source>
</evidence>
<dbReference type="Pfam" id="PF18962">
    <property type="entry name" value="Por_Secre_tail"/>
    <property type="match status" value="1"/>
</dbReference>
<accession>A0ABW0C2Q4</accession>
<evidence type="ECO:0000256" key="5">
    <source>
        <dbReference type="ARBA" id="ARBA00022737"/>
    </source>
</evidence>
<proteinExistence type="inferred from homology"/>
<dbReference type="PANTHER" id="PTHR47466">
    <property type="match status" value="1"/>
</dbReference>
<evidence type="ECO:0000256" key="9">
    <source>
        <dbReference type="ARBA" id="ARBA00023049"/>
    </source>
</evidence>
<evidence type="ECO:0000313" key="16">
    <source>
        <dbReference type="Proteomes" id="UP001596162"/>
    </source>
</evidence>
<sequence>MKQNNFKLVFLLLLFVSVFSLQAQQKSALTTSISNEPLQLTEENQRHFNETGFVRCATVEMEALRRQSNTNIQSDQEFENWLAPLIQERQERIALEKANGTYRRAVVNIPIIFHIITGSQGDANDISAARIQAQIDQLNLDFNNLSGSTDPVAESAEINFIPAAVDPNGNVLPEPGINRVYGYTGTIATNTMNATIKPATIWDRSLYANIWSANLGGGVLGYAQFPSNSTLPGLDPNGGSALTDGVVVIPGSIGSLTNPGTAAPYNAGRTLTHEIGHWIGLRHIWGDENCGNDFCADTPESSTSNFGCPTNNQTTCDGNRDMVENYMDYTDDACMNIFTADQVSRILTVLENADGISNLPNSTTGSAEPTILISTTLPSGILEGDGCGFQDIEITLTASEAGNASATATLSHSGTATENIDFELINNSVSFPQGDTTGSNTITLRVYEDGMVETDETITLNVNVSTTGDLVATTNTYVITITNDDTAPTSSGNTVLFSDGFESYTDWQITPVGAWTMLDNDGDTTYAADNNDFPNEGYTGTFIVFNPSQGTPVFGDGWNPHSGTKGYYCFNSTGSSSGTPENDDYIFTPQISLDGTNSELKFWAQSLTDNYAGGERFQVGISTTDTNPASFTIITPAPYVIPPLEWTEYTYDLSAYDGQDIYITFHVVSADEFVFMLDDVSVTADTTTGAQTLVNTATTAGINEVGMAYFTDTNTGNVMIDVDNTGGFNYACVDVSVSRDVATAGAAAVMYGANTDPDSFVTAKTFNITTTNVSTSDTSTINFYFSEAELAGWEALTGNSRSELFVKNELTNEVAAITISAFGSDSKLAASFTAGLEGIYVFGTQLALLSVDAFEMASTLSVYPNPTTSVLNIKTTDANLPDSYAVYNMLGQVVKTATILGASDLQINTSDISNGMYFIKIRKDNSSLTIPFIKK</sequence>
<dbReference type="Gene3D" id="2.60.120.200">
    <property type="match status" value="1"/>
</dbReference>
<evidence type="ECO:0000256" key="8">
    <source>
        <dbReference type="ARBA" id="ARBA00022837"/>
    </source>
</evidence>
<evidence type="ECO:0000259" key="14">
    <source>
        <dbReference type="Pfam" id="PF18962"/>
    </source>
</evidence>
<dbReference type="InterPro" id="IPR026444">
    <property type="entry name" value="Secre_tail"/>
</dbReference>
<dbReference type="NCBIfam" id="NF038128">
    <property type="entry name" value="choice_anch_J"/>
    <property type="match status" value="1"/>
</dbReference>
<dbReference type="SUPFAM" id="SSF141072">
    <property type="entry name" value="CalX-like"/>
    <property type="match status" value="1"/>
</dbReference>
<evidence type="ECO:0000256" key="4">
    <source>
        <dbReference type="ARBA" id="ARBA00022729"/>
    </source>
</evidence>
<feature type="domain" description="Calx-beta" evidence="12">
    <location>
        <begin position="387"/>
        <end position="484"/>
    </location>
</feature>
<keyword evidence="3" id="KW-0479">Metal-binding</keyword>